<dbReference type="VEuPathDB" id="CryptoDB:Vbra_2408"/>
<keyword evidence="2" id="KW-1185">Reference proteome</keyword>
<name>A0A0G4EQZ2_VITBC</name>
<dbReference type="AlphaFoldDB" id="A0A0G4EQZ2"/>
<proteinExistence type="predicted"/>
<dbReference type="EMBL" id="CDMY01000296">
    <property type="protein sequence ID" value="CEM00663.1"/>
    <property type="molecule type" value="Genomic_DNA"/>
</dbReference>
<evidence type="ECO:0000313" key="1">
    <source>
        <dbReference type="EMBL" id="CEM00663.1"/>
    </source>
</evidence>
<sequence length="296" mass="32543">MLVGPVCQFECLVKVELGDFVMLPFAWIRQWKLSALRELTVHQCDANNVKWLSRWIESSSALERLHVTGHACPYALTRLLTLAPSLSCLTAVHVGALSTVPVDPPTMSWLRQGNGRLADVLAAKGADLGRLILCVDCIASRCLSCDGVIDAAACVSGVALSIEHLHLSPFVASHVIPSLHAPTASALRWLAGCACGTLHIDCMADGDTMDEWAWLELYRPFTPLQFDRATCVWLHTRKGERVPPVLLRALYPRVVRVRWESDQQRQEGAVACGGVWGLMMRVFGARGRVCLHVEGE</sequence>
<evidence type="ECO:0000313" key="2">
    <source>
        <dbReference type="Proteomes" id="UP000041254"/>
    </source>
</evidence>
<dbReference type="InParanoid" id="A0A0G4EQZ2"/>
<dbReference type="Proteomes" id="UP000041254">
    <property type="component" value="Unassembled WGS sequence"/>
</dbReference>
<protein>
    <submittedName>
        <fullName evidence="1">Uncharacterized protein</fullName>
    </submittedName>
</protein>
<reference evidence="1 2" key="1">
    <citation type="submission" date="2014-11" db="EMBL/GenBank/DDBJ databases">
        <authorList>
            <person name="Zhu J."/>
            <person name="Qi W."/>
            <person name="Song R."/>
        </authorList>
    </citation>
    <scope>NUCLEOTIDE SEQUENCE [LARGE SCALE GENOMIC DNA]</scope>
</reference>
<organism evidence="1 2">
    <name type="scientific">Vitrella brassicaformis (strain CCMP3155)</name>
    <dbReference type="NCBI Taxonomy" id="1169540"/>
    <lineage>
        <taxon>Eukaryota</taxon>
        <taxon>Sar</taxon>
        <taxon>Alveolata</taxon>
        <taxon>Colpodellida</taxon>
        <taxon>Vitrellaceae</taxon>
        <taxon>Vitrella</taxon>
    </lineage>
</organism>
<gene>
    <name evidence="1" type="ORF">Vbra_2408</name>
</gene>
<dbReference type="PhylomeDB" id="A0A0G4EQZ2"/>
<accession>A0A0G4EQZ2</accession>